<evidence type="ECO:0000313" key="5">
    <source>
        <dbReference type="Proteomes" id="UP000660729"/>
    </source>
</evidence>
<protein>
    <submittedName>
        <fullName evidence="4">Protein flp</fullName>
    </submittedName>
</protein>
<evidence type="ECO:0000259" key="3">
    <source>
        <dbReference type="Pfam" id="PF11954"/>
    </source>
</evidence>
<sequence>MDLFNSTDFDAHVNDLISEWNIPGLAIAISQSDDVRSKGFGLATLEPPKPCTPDTIFDLASSSKSLTAASVGLLIADEEKYPNVTWTAKMHDLLPEDFVMSEDSYTKDITVEDTLGHRTGLPRHDLSYFGVRSNHTDTPKSVTRNLRNLQLNAPIRTKYQYNNIFYTVATHLVETTTGETFSDFLQNNFFGPLNMSDTHLQPDASKAAGLGDRLATPYHWVEESKAYRAVPYQQCPEAQGAGSVMTSVNDYIKWVRALMFQHEPITKEVFEGITSIRIPIDPDVDDEDRHPFTSFEGYATGLGVKYYRGAQIISHDGGVPGFGSTHLLMPEHDFGLVVLGNTGEAGTICDVVAMELIDAMLKLPQSERVDWLARAKAIREKYEKEEKEDSVSKQLMPDLEEPEPLKMPLETYAGNYWNVEYQGIKIQIKDGKLFIDASDRSMGFYLTLEHLKDQTLFEGKMEDYFDGSEGEMAAEFKFVNDNVVKLGLDMESDLGHYIWFDKVEESSKSLPTR</sequence>
<dbReference type="PANTHER" id="PTHR46825:SF9">
    <property type="entry name" value="BETA-LACTAMASE-RELATED DOMAIN-CONTAINING PROTEIN"/>
    <property type="match status" value="1"/>
</dbReference>
<feature type="domain" description="Peptidase S12 Pab87-related C-terminal" evidence="3">
    <location>
        <begin position="403"/>
        <end position="500"/>
    </location>
</feature>
<feature type="domain" description="Beta-lactamase-related" evidence="2">
    <location>
        <begin position="10"/>
        <end position="343"/>
    </location>
</feature>
<dbReference type="InterPro" id="IPR012338">
    <property type="entry name" value="Beta-lactam/transpept-like"/>
</dbReference>
<dbReference type="Proteomes" id="UP000660729">
    <property type="component" value="Unassembled WGS sequence"/>
</dbReference>
<dbReference type="Pfam" id="PF00144">
    <property type="entry name" value="Beta-lactamase"/>
    <property type="match status" value="1"/>
</dbReference>
<dbReference type="Gene3D" id="3.40.710.10">
    <property type="entry name" value="DD-peptidase/beta-lactamase superfamily"/>
    <property type="match status" value="1"/>
</dbReference>
<dbReference type="AlphaFoldDB" id="A0A8H6R8V5"/>
<reference evidence="4" key="1">
    <citation type="submission" date="2020-04" db="EMBL/GenBank/DDBJ databases">
        <title>Draft genome resource of the tomato pathogen Pseudocercospora fuligena.</title>
        <authorList>
            <person name="Zaccaron A."/>
        </authorList>
    </citation>
    <scope>NUCLEOTIDE SEQUENCE</scope>
    <source>
        <strain evidence="4">PF001</strain>
    </source>
</reference>
<dbReference type="OrthoDB" id="5946976at2759"/>
<name>A0A8H6R8V5_9PEZI</name>
<dbReference type="Pfam" id="PF11954">
    <property type="entry name" value="DUF3471"/>
    <property type="match status" value="1"/>
</dbReference>
<evidence type="ECO:0000256" key="1">
    <source>
        <dbReference type="ARBA" id="ARBA00038215"/>
    </source>
</evidence>
<comment type="caution">
    <text evidence="4">The sequence shown here is derived from an EMBL/GenBank/DDBJ whole genome shotgun (WGS) entry which is preliminary data.</text>
</comment>
<keyword evidence="5" id="KW-1185">Reference proteome</keyword>
<proteinExistence type="inferred from homology"/>
<accession>A0A8H6R8V5</accession>
<dbReference type="InterPro" id="IPR050491">
    <property type="entry name" value="AmpC-like"/>
</dbReference>
<dbReference type="InterPro" id="IPR021860">
    <property type="entry name" value="Peptidase_S12_Pab87-rel_C"/>
</dbReference>
<evidence type="ECO:0000313" key="4">
    <source>
        <dbReference type="EMBL" id="KAF7185972.1"/>
    </source>
</evidence>
<comment type="similarity">
    <text evidence="1">Belongs to the peptidase S12 family.</text>
</comment>
<dbReference type="PANTHER" id="PTHR46825">
    <property type="entry name" value="D-ALANYL-D-ALANINE-CARBOXYPEPTIDASE/ENDOPEPTIDASE AMPH"/>
    <property type="match status" value="1"/>
</dbReference>
<organism evidence="4 5">
    <name type="scientific">Pseudocercospora fuligena</name>
    <dbReference type="NCBI Taxonomy" id="685502"/>
    <lineage>
        <taxon>Eukaryota</taxon>
        <taxon>Fungi</taxon>
        <taxon>Dikarya</taxon>
        <taxon>Ascomycota</taxon>
        <taxon>Pezizomycotina</taxon>
        <taxon>Dothideomycetes</taxon>
        <taxon>Dothideomycetidae</taxon>
        <taxon>Mycosphaerellales</taxon>
        <taxon>Mycosphaerellaceae</taxon>
        <taxon>Pseudocercospora</taxon>
    </lineage>
</organism>
<gene>
    <name evidence="4" type="ORF">HII31_12845</name>
</gene>
<dbReference type="InterPro" id="IPR001466">
    <property type="entry name" value="Beta-lactam-related"/>
</dbReference>
<dbReference type="SUPFAM" id="SSF56601">
    <property type="entry name" value="beta-lactamase/transpeptidase-like"/>
    <property type="match status" value="1"/>
</dbReference>
<dbReference type="EMBL" id="JABCIY010000306">
    <property type="protein sequence ID" value="KAF7185972.1"/>
    <property type="molecule type" value="Genomic_DNA"/>
</dbReference>
<evidence type="ECO:0000259" key="2">
    <source>
        <dbReference type="Pfam" id="PF00144"/>
    </source>
</evidence>